<keyword evidence="1" id="KW-0210">Decarboxylase</keyword>
<evidence type="ECO:0000313" key="4">
    <source>
        <dbReference type="EMBL" id="GEP30192.1"/>
    </source>
</evidence>
<dbReference type="Gene3D" id="3.40.50.970">
    <property type="match status" value="1"/>
</dbReference>
<organism evidence="4 5">
    <name type="scientific">Sulfuriferula plumbiphila</name>
    <dbReference type="NCBI Taxonomy" id="171865"/>
    <lineage>
        <taxon>Bacteria</taxon>
        <taxon>Pseudomonadati</taxon>
        <taxon>Pseudomonadota</taxon>
        <taxon>Betaproteobacteria</taxon>
        <taxon>Nitrosomonadales</taxon>
        <taxon>Sulfuricellaceae</taxon>
        <taxon>Sulfuriferula</taxon>
    </lineage>
</organism>
<keyword evidence="4" id="KW-0670">Pyruvate</keyword>
<gene>
    <name evidence="4" type="ORF">TPL01_13300</name>
</gene>
<dbReference type="GO" id="GO:0016831">
    <property type="term" value="F:carboxy-lyase activity"/>
    <property type="evidence" value="ECO:0007669"/>
    <property type="project" value="UniProtKB-KW"/>
</dbReference>
<dbReference type="AlphaFoldDB" id="A0A512L6W4"/>
<evidence type="ECO:0000256" key="2">
    <source>
        <dbReference type="ARBA" id="ARBA00023239"/>
    </source>
</evidence>
<proteinExistence type="predicted"/>
<evidence type="ECO:0000256" key="1">
    <source>
        <dbReference type="ARBA" id="ARBA00022793"/>
    </source>
</evidence>
<dbReference type="SUPFAM" id="SSF52518">
    <property type="entry name" value="Thiamin diphosphate-binding fold (THDP-binding)"/>
    <property type="match status" value="1"/>
</dbReference>
<keyword evidence="2" id="KW-0456">Lyase</keyword>
<dbReference type="Proteomes" id="UP000321337">
    <property type="component" value="Unassembled WGS sequence"/>
</dbReference>
<reference evidence="4 5" key="1">
    <citation type="submission" date="2019-07" db="EMBL/GenBank/DDBJ databases">
        <title>Whole genome shotgun sequence of Thiobacillus plumbophilus NBRC 107929.</title>
        <authorList>
            <person name="Hosoyama A."/>
            <person name="Uohara A."/>
            <person name="Ohji S."/>
            <person name="Ichikawa N."/>
        </authorList>
    </citation>
    <scope>NUCLEOTIDE SEQUENCE [LARGE SCALE GENOMIC DNA]</scope>
    <source>
        <strain evidence="4 5">NBRC 107929</strain>
    </source>
</reference>
<dbReference type="Pfam" id="PF02775">
    <property type="entry name" value="TPP_enzyme_C"/>
    <property type="match status" value="1"/>
</dbReference>
<dbReference type="PANTHER" id="PTHR42818">
    <property type="entry name" value="SULFOPYRUVATE DECARBOXYLASE SUBUNIT ALPHA"/>
    <property type="match status" value="1"/>
</dbReference>
<dbReference type="EMBL" id="BKAD01000012">
    <property type="protein sequence ID" value="GEP30192.1"/>
    <property type="molecule type" value="Genomic_DNA"/>
</dbReference>
<dbReference type="OrthoDB" id="6843902at2"/>
<accession>A0A512L6W4</accession>
<dbReference type="InterPro" id="IPR029061">
    <property type="entry name" value="THDP-binding"/>
</dbReference>
<evidence type="ECO:0000313" key="5">
    <source>
        <dbReference type="Proteomes" id="UP000321337"/>
    </source>
</evidence>
<protein>
    <submittedName>
        <fullName evidence="4">Sulfopyruvate decarboxylase subunit beta</fullName>
    </submittedName>
</protein>
<dbReference type="PANTHER" id="PTHR42818:SF1">
    <property type="entry name" value="SULFOPYRUVATE DECARBOXYLASE"/>
    <property type="match status" value="1"/>
</dbReference>
<dbReference type="InterPro" id="IPR011766">
    <property type="entry name" value="TPP_enzyme_TPP-bd"/>
</dbReference>
<keyword evidence="5" id="KW-1185">Reference proteome</keyword>
<dbReference type="GO" id="GO:0030976">
    <property type="term" value="F:thiamine pyrophosphate binding"/>
    <property type="evidence" value="ECO:0007669"/>
    <property type="project" value="InterPro"/>
</dbReference>
<name>A0A512L6W4_9PROT</name>
<evidence type="ECO:0000259" key="3">
    <source>
        <dbReference type="Pfam" id="PF02775"/>
    </source>
</evidence>
<dbReference type="InterPro" id="IPR051818">
    <property type="entry name" value="TPP_dependent_decarboxylase"/>
</dbReference>
<dbReference type="GO" id="GO:0044281">
    <property type="term" value="P:small molecule metabolic process"/>
    <property type="evidence" value="ECO:0007669"/>
    <property type="project" value="UniProtKB-ARBA"/>
</dbReference>
<feature type="domain" description="Thiamine pyrophosphate enzyme TPP-binding" evidence="3">
    <location>
        <begin position="41"/>
        <end position="155"/>
    </location>
</feature>
<comment type="caution">
    <text evidence="4">The sequence shown here is derived from an EMBL/GenBank/DDBJ whole genome shotgun (WGS) entry which is preliminary data.</text>
</comment>
<sequence length="207" mass="22262">MTRTDCLKAIFAAAPEAPVVLTTGYTCRDAFAFNDREGSFYMVGSMGLAGSIGIGVALCTRLPTIVVDGDGALLMNPGNLFLAAHLRLANLVHLVLDNRSYESTGGQKSIADSVDFAKVALHSGYRFGETVTTLPDFERLLKRVLVSGSGPALIHAVLDGVAAPIAPRIPIPLREISKRFRRFLTERAHLHAQSHSHYACNVRSGSE</sequence>
<dbReference type="RefSeq" id="WP_147072033.1">
    <property type="nucleotide sequence ID" value="NZ_AP021884.1"/>
</dbReference>